<evidence type="ECO:0000313" key="9">
    <source>
        <dbReference type="Proteomes" id="UP001212008"/>
    </source>
</evidence>
<evidence type="ECO:0000313" key="5">
    <source>
        <dbReference type="EMBL" id="VWQ23350.1"/>
    </source>
</evidence>
<dbReference type="Proteomes" id="UP000331308">
    <property type="component" value="Unassembled WGS sequence"/>
</dbReference>
<dbReference type="EMBL" id="JAQKRA010000006">
    <property type="protein sequence ID" value="MDB6492139.1"/>
    <property type="molecule type" value="Genomic_DNA"/>
</dbReference>
<keyword evidence="1" id="KW-0472">Membrane</keyword>
<proteinExistence type="predicted"/>
<dbReference type="GeneID" id="45599933"/>
<evidence type="ECO:0000313" key="6">
    <source>
        <dbReference type="Proteomes" id="UP000216789"/>
    </source>
</evidence>
<reference evidence="5 8" key="3">
    <citation type="submission" date="2019-10" db="EMBL/GenBank/DDBJ databases">
        <authorList>
            <consortium name="Melissa Lawson"/>
            <person name="O'neill I."/>
        </authorList>
    </citation>
    <scope>NUCLEOTIDE SEQUENCE [LARGE SCALE GENOMIC DNA]</scope>
    <source>
        <strain evidence="5">LH_658</strain>
    </source>
</reference>
<keyword evidence="8" id="KW-1185">Reference proteome</keyword>
<evidence type="ECO:0000313" key="4">
    <source>
        <dbReference type="EMBL" id="VUX65688.1"/>
    </source>
</evidence>
<reference evidence="4 7" key="2">
    <citation type="submission" date="2019-07" db="EMBL/GenBank/DDBJ databases">
        <authorList>
            <person name="Chang H.-W."/>
            <person name="Raman A."/>
            <person name="Venkatesh S."/>
            <person name="Gehrig J."/>
        </authorList>
    </citation>
    <scope>NUCLEOTIDE SEQUENCE [LARGE SCALE GENOMIC DNA]</scope>
    <source>
        <strain evidence="4">Bifidobacterium_pseudocatenulatum_LFYP_29</strain>
    </source>
</reference>
<dbReference type="EMBL" id="MNLB01000004">
    <property type="protein sequence ID" value="PAC73462.1"/>
    <property type="molecule type" value="Genomic_DNA"/>
</dbReference>
<keyword evidence="1" id="KW-0812">Transmembrane</keyword>
<reference evidence="3 6" key="1">
    <citation type="journal article" date="2017" name="ISME J.">
        <title>Unveiling bifidobacterial biogeography across the mammalian branch of the tree of life.</title>
        <authorList>
            <person name="Milani C."/>
            <person name="Mangifesta M."/>
            <person name="Mancabelli L."/>
            <person name="Lugli G.A."/>
            <person name="James K."/>
            <person name="Duranti S."/>
            <person name="Turroni F."/>
            <person name="Ferrario C."/>
            <person name="Ossiprandi M.C."/>
            <person name="van Sinderen D."/>
            <person name="Ventura M."/>
        </authorList>
    </citation>
    <scope>NUCLEOTIDE SEQUENCE [LARGE SCALE GENOMIC DNA]</scope>
    <source>
        <strain evidence="3 6">1E</strain>
    </source>
</reference>
<dbReference type="EMBL" id="CABWJV010000004">
    <property type="protein sequence ID" value="VWQ23350.1"/>
    <property type="molecule type" value="Genomic_DNA"/>
</dbReference>
<keyword evidence="1" id="KW-1133">Transmembrane helix</keyword>
<dbReference type="RefSeq" id="WP_004221335.1">
    <property type="nucleotide sequence ID" value="NZ_AP031419.1"/>
</dbReference>
<dbReference type="Proteomes" id="UP000494211">
    <property type="component" value="Unassembled WGS sequence"/>
</dbReference>
<accession>A0A267WLH7</accession>
<gene>
    <name evidence="5" type="ORF">BIFLH658_01527</name>
    <name evidence="4" type="ORF">BPLFYP29_00185</name>
    <name evidence="3" type="ORF">BPS1E_0852</name>
    <name evidence="2" type="ORF">PMN70_08025</name>
</gene>
<dbReference type="Proteomes" id="UP000216789">
    <property type="component" value="Unassembled WGS sequence"/>
</dbReference>
<evidence type="ECO:0000313" key="3">
    <source>
        <dbReference type="EMBL" id="PAC73462.1"/>
    </source>
</evidence>
<dbReference type="AlphaFoldDB" id="A0A267WLH7"/>
<evidence type="ECO:0000256" key="1">
    <source>
        <dbReference type="SAM" id="Phobius"/>
    </source>
</evidence>
<comment type="caution">
    <text evidence="3">The sequence shown here is derived from an EMBL/GenBank/DDBJ whole genome shotgun (WGS) entry which is preliminary data.</text>
</comment>
<protein>
    <recommendedName>
        <fullName evidence="10">Peptide ABC transporter permease</fullName>
    </recommendedName>
</protein>
<evidence type="ECO:0000313" key="2">
    <source>
        <dbReference type="EMBL" id="MDB6492139.1"/>
    </source>
</evidence>
<evidence type="ECO:0008006" key="10">
    <source>
        <dbReference type="Google" id="ProtNLM"/>
    </source>
</evidence>
<dbReference type="Proteomes" id="UP001212008">
    <property type="component" value="Unassembled WGS sequence"/>
</dbReference>
<reference evidence="2 9" key="4">
    <citation type="submission" date="2023-01" db="EMBL/GenBank/DDBJ databases">
        <title>Human gut microbiome strain richness.</title>
        <authorList>
            <person name="Chen-Liaw A."/>
        </authorList>
    </citation>
    <scope>NUCLEOTIDE SEQUENCE [LARGE SCALE GENOMIC DNA]</scope>
    <source>
        <strain evidence="2 9">RTP21311st1_C8_RTP21311_201001</strain>
    </source>
</reference>
<evidence type="ECO:0000313" key="7">
    <source>
        <dbReference type="Proteomes" id="UP000331308"/>
    </source>
</evidence>
<evidence type="ECO:0000313" key="8">
    <source>
        <dbReference type="Proteomes" id="UP000494211"/>
    </source>
</evidence>
<feature type="transmembrane region" description="Helical" evidence="1">
    <location>
        <begin position="26"/>
        <end position="46"/>
    </location>
</feature>
<dbReference type="EMBL" id="CABHOD010000015">
    <property type="protein sequence ID" value="VUX65688.1"/>
    <property type="molecule type" value="Genomic_DNA"/>
</dbReference>
<name>A0A267WLH7_BIFPS</name>
<sequence>MAQKTSSKSGKKRSKKQQAIFRRRRIVVGIAAIVLISFLVFCLYSLSRGIVAVNREIHHADVYAISRKEVPSPTKEKKSGVPDCDASNVALSLTPAASSFGVGDSMDFTTDVKYDGSSKVGCLVDVSASSVVLTIKSGDDVVWKSNVCPVDTDYRLLAKGDEVRQTITWPGTRTGSECVEDQSTLPKVDRGVYSAQLSIEGHPKAKSDPVGVTIE</sequence>
<organism evidence="3 6">
    <name type="scientific">Bifidobacterium pseudocatenulatum</name>
    <dbReference type="NCBI Taxonomy" id="28026"/>
    <lineage>
        <taxon>Bacteria</taxon>
        <taxon>Bacillati</taxon>
        <taxon>Actinomycetota</taxon>
        <taxon>Actinomycetes</taxon>
        <taxon>Bifidobacteriales</taxon>
        <taxon>Bifidobacteriaceae</taxon>
        <taxon>Bifidobacterium</taxon>
    </lineage>
</organism>